<keyword evidence="1" id="KW-0175">Coiled coil</keyword>
<dbReference type="Proteomes" id="UP000298663">
    <property type="component" value="Unassembled WGS sequence"/>
</dbReference>
<evidence type="ECO:0000313" key="3">
    <source>
        <dbReference type="Proteomes" id="UP000298663"/>
    </source>
</evidence>
<gene>
    <name evidence="2" type="ORF">L596_012798</name>
</gene>
<keyword evidence="3" id="KW-1185">Reference proteome</keyword>
<evidence type="ECO:0000256" key="1">
    <source>
        <dbReference type="SAM" id="Coils"/>
    </source>
</evidence>
<proteinExistence type="predicted"/>
<sequence length="93" mass="10799">MGKDWTRCMQRASELKTHIENKTMLEDEIQEIRVKCKNMSIAELERLITRSTKTVHKIKQNKDQSCDRMVDIAAEHNVDALRLAIDGFSLSPR</sequence>
<name>A0A4U5NYB0_STECR</name>
<reference evidence="2 3" key="2">
    <citation type="journal article" date="2019" name="G3 (Bethesda)">
        <title>Hybrid Assembly of the Genome of the Entomopathogenic Nematode Steinernema carpocapsae Identifies the X-Chromosome.</title>
        <authorList>
            <person name="Serra L."/>
            <person name="Macchietto M."/>
            <person name="Macias-Munoz A."/>
            <person name="McGill C.J."/>
            <person name="Rodriguez I.M."/>
            <person name="Rodriguez B."/>
            <person name="Murad R."/>
            <person name="Mortazavi A."/>
        </authorList>
    </citation>
    <scope>NUCLEOTIDE SEQUENCE [LARGE SCALE GENOMIC DNA]</scope>
    <source>
        <strain evidence="2 3">ALL</strain>
    </source>
</reference>
<reference evidence="2 3" key="1">
    <citation type="journal article" date="2015" name="Genome Biol.">
        <title>Comparative genomics of Steinernema reveals deeply conserved gene regulatory networks.</title>
        <authorList>
            <person name="Dillman A.R."/>
            <person name="Macchietto M."/>
            <person name="Porter C.F."/>
            <person name="Rogers A."/>
            <person name="Williams B."/>
            <person name="Antoshechkin I."/>
            <person name="Lee M.M."/>
            <person name="Goodwin Z."/>
            <person name="Lu X."/>
            <person name="Lewis E.E."/>
            <person name="Goodrich-Blair H."/>
            <person name="Stock S.P."/>
            <person name="Adams B.J."/>
            <person name="Sternberg P.W."/>
            <person name="Mortazavi A."/>
        </authorList>
    </citation>
    <scope>NUCLEOTIDE SEQUENCE [LARGE SCALE GENOMIC DNA]</scope>
    <source>
        <strain evidence="2 3">ALL</strain>
    </source>
</reference>
<comment type="caution">
    <text evidence="2">The sequence shown here is derived from an EMBL/GenBank/DDBJ whole genome shotgun (WGS) entry which is preliminary data.</text>
</comment>
<evidence type="ECO:0000313" key="2">
    <source>
        <dbReference type="EMBL" id="TKR88578.1"/>
    </source>
</evidence>
<organism evidence="2 3">
    <name type="scientific">Steinernema carpocapsae</name>
    <name type="common">Entomopathogenic nematode</name>
    <dbReference type="NCBI Taxonomy" id="34508"/>
    <lineage>
        <taxon>Eukaryota</taxon>
        <taxon>Metazoa</taxon>
        <taxon>Ecdysozoa</taxon>
        <taxon>Nematoda</taxon>
        <taxon>Chromadorea</taxon>
        <taxon>Rhabditida</taxon>
        <taxon>Tylenchina</taxon>
        <taxon>Panagrolaimomorpha</taxon>
        <taxon>Strongyloidoidea</taxon>
        <taxon>Steinernematidae</taxon>
        <taxon>Steinernema</taxon>
    </lineage>
</organism>
<dbReference type="AlphaFoldDB" id="A0A4U5NYB0"/>
<protein>
    <submittedName>
        <fullName evidence="2">Uncharacterized protein</fullName>
    </submittedName>
</protein>
<accession>A0A4U5NYB0</accession>
<dbReference type="EMBL" id="AZBU02000003">
    <property type="protein sequence ID" value="TKR88578.1"/>
    <property type="molecule type" value="Genomic_DNA"/>
</dbReference>
<feature type="coiled-coil region" evidence="1">
    <location>
        <begin position="15"/>
        <end position="61"/>
    </location>
</feature>